<name>A0A7T0DY77_9ENTR</name>
<dbReference type="Pfam" id="PF00419">
    <property type="entry name" value="Fimbrial"/>
    <property type="match status" value="1"/>
</dbReference>
<feature type="chain" id="PRO_5032700774" evidence="5">
    <location>
        <begin position="20"/>
        <end position="180"/>
    </location>
</feature>
<evidence type="ECO:0000256" key="1">
    <source>
        <dbReference type="ARBA" id="ARBA00004561"/>
    </source>
</evidence>
<dbReference type="PANTHER" id="PTHR33420:SF12">
    <property type="entry name" value="FIMBRIN-LIKE PROTEIN FIMI-RELATED"/>
    <property type="match status" value="1"/>
</dbReference>
<reference evidence="7" key="1">
    <citation type="submission" date="2020-09" db="EMBL/GenBank/DDBJ databases">
        <title>First Report of a novel Colistin-Resistant species of Enterobacter cloacae complex Producing MCR-5 isolated from hospital sewage water.</title>
        <authorList>
            <person name="Zhou K."/>
        </authorList>
    </citation>
    <scope>NUCLEOTIDE SEQUENCE [LARGE SCALE GENOMIC DNA]</scope>
    <source>
        <strain evidence="7">HSW1412</strain>
    </source>
</reference>
<dbReference type="InterPro" id="IPR050263">
    <property type="entry name" value="Bact_Fimbrial_Adh_Pro"/>
</dbReference>
<evidence type="ECO:0000256" key="5">
    <source>
        <dbReference type="SAM" id="SignalP"/>
    </source>
</evidence>
<dbReference type="InterPro" id="IPR000259">
    <property type="entry name" value="Adhesion_dom_fimbrial"/>
</dbReference>
<dbReference type="NCBIfam" id="NF011747">
    <property type="entry name" value="PRK15200.1"/>
    <property type="match status" value="1"/>
</dbReference>
<accession>A0A7T0DY77</accession>
<sequence>MTRIGKLLLALTMAQPVFAHTVVIDGGKVHIRGELVNGGCAVAPDSQSMRIDMGQYRTNSFSGVGSFSTVNVPFTVRLLDCSVDVSRTVGIQFQGVTPAEDPQVFLATSRPGETPVSSGVGLALFDEQQRQIIPNATAVSWLPINTQELAFHFSARYRAISEHLVPGNIQSDVWFTLIYP</sequence>
<organism evidence="7">
    <name type="scientific">Enterobacter mori</name>
    <dbReference type="NCBI Taxonomy" id="539813"/>
    <lineage>
        <taxon>Bacteria</taxon>
        <taxon>Pseudomonadati</taxon>
        <taxon>Pseudomonadota</taxon>
        <taxon>Gammaproteobacteria</taxon>
        <taxon>Enterobacterales</taxon>
        <taxon>Enterobacteriaceae</taxon>
        <taxon>Enterobacter</taxon>
    </lineage>
</organism>
<keyword evidence="4" id="KW-0281">Fimbrium</keyword>
<dbReference type="Gene3D" id="2.60.40.1090">
    <property type="entry name" value="Fimbrial-type adhesion domain"/>
    <property type="match status" value="1"/>
</dbReference>
<dbReference type="AlphaFoldDB" id="A0A7T0DY77"/>
<dbReference type="InterPro" id="IPR008966">
    <property type="entry name" value="Adhesion_dom_sf"/>
</dbReference>
<feature type="signal peptide" evidence="5">
    <location>
        <begin position="1"/>
        <end position="19"/>
    </location>
</feature>
<dbReference type="GO" id="GO:0009289">
    <property type="term" value="C:pilus"/>
    <property type="evidence" value="ECO:0007669"/>
    <property type="project" value="UniProtKB-SubCell"/>
</dbReference>
<evidence type="ECO:0000313" key="7">
    <source>
        <dbReference type="EMBL" id="QPK01607.1"/>
    </source>
</evidence>
<protein>
    <submittedName>
        <fullName evidence="7">Type 1 fimbrial protein subunit FimI</fullName>
    </submittedName>
</protein>
<feature type="domain" description="Fimbrial-type adhesion" evidence="6">
    <location>
        <begin position="30"/>
        <end position="179"/>
    </location>
</feature>
<keyword evidence="3 5" id="KW-0732">Signal</keyword>
<comment type="similarity">
    <text evidence="2">Belongs to the fimbrial protein family.</text>
</comment>
<proteinExistence type="inferred from homology"/>
<evidence type="ECO:0000256" key="4">
    <source>
        <dbReference type="ARBA" id="ARBA00023263"/>
    </source>
</evidence>
<evidence type="ECO:0000256" key="3">
    <source>
        <dbReference type="ARBA" id="ARBA00022729"/>
    </source>
</evidence>
<gene>
    <name evidence="7" type="primary">fimI</name>
    <name evidence="7" type="ORF">IDM36_05565</name>
</gene>
<dbReference type="GO" id="GO:0043709">
    <property type="term" value="P:cell adhesion involved in single-species biofilm formation"/>
    <property type="evidence" value="ECO:0007669"/>
    <property type="project" value="TreeGrafter"/>
</dbReference>
<evidence type="ECO:0000256" key="2">
    <source>
        <dbReference type="ARBA" id="ARBA00006671"/>
    </source>
</evidence>
<dbReference type="SUPFAM" id="SSF49401">
    <property type="entry name" value="Bacterial adhesins"/>
    <property type="match status" value="1"/>
</dbReference>
<dbReference type="PANTHER" id="PTHR33420">
    <property type="entry name" value="FIMBRIAL SUBUNIT ELFA-RELATED"/>
    <property type="match status" value="1"/>
</dbReference>
<comment type="subcellular location">
    <subcellularLocation>
        <location evidence="1">Fimbrium</location>
    </subcellularLocation>
</comment>
<dbReference type="EMBL" id="CP061801">
    <property type="protein sequence ID" value="QPK01607.1"/>
    <property type="molecule type" value="Genomic_DNA"/>
</dbReference>
<evidence type="ECO:0000259" key="6">
    <source>
        <dbReference type="Pfam" id="PF00419"/>
    </source>
</evidence>
<dbReference type="InterPro" id="IPR036937">
    <property type="entry name" value="Adhesion_dom_fimbrial_sf"/>
</dbReference>